<accession>A0A392UJN8</accession>
<comment type="caution">
    <text evidence="2">The sequence shown here is derived from an EMBL/GenBank/DDBJ whole genome shotgun (WGS) entry which is preliminary data.</text>
</comment>
<feature type="non-terminal residue" evidence="2">
    <location>
        <position position="1"/>
    </location>
</feature>
<reference evidence="2 3" key="1">
    <citation type="journal article" date="2018" name="Front. Plant Sci.">
        <title>Red Clover (Trifolium pratense) and Zigzag Clover (T. medium) - A Picture of Genomic Similarities and Differences.</title>
        <authorList>
            <person name="Dluhosova J."/>
            <person name="Istvanek J."/>
            <person name="Nedelnik J."/>
            <person name="Repkova J."/>
        </authorList>
    </citation>
    <scope>NUCLEOTIDE SEQUENCE [LARGE SCALE GENOMIC DNA]</scope>
    <source>
        <strain evidence="3">cv. 10/8</strain>
        <tissue evidence="2">Leaf</tissue>
    </source>
</reference>
<feature type="region of interest" description="Disordered" evidence="1">
    <location>
        <begin position="1"/>
        <end position="54"/>
    </location>
</feature>
<sequence length="80" mass="8434">RQQKAPSAAQKAPTAIQKGPSTVQKAQSIKPAMSVQAPASQAATSVQKPPPIQTTTAEAFRFIPTPGLTLPRQFEQGPLQ</sequence>
<name>A0A392UJN8_9FABA</name>
<dbReference type="AlphaFoldDB" id="A0A392UJN8"/>
<evidence type="ECO:0000313" key="3">
    <source>
        <dbReference type="Proteomes" id="UP000265520"/>
    </source>
</evidence>
<organism evidence="2 3">
    <name type="scientific">Trifolium medium</name>
    <dbReference type="NCBI Taxonomy" id="97028"/>
    <lineage>
        <taxon>Eukaryota</taxon>
        <taxon>Viridiplantae</taxon>
        <taxon>Streptophyta</taxon>
        <taxon>Embryophyta</taxon>
        <taxon>Tracheophyta</taxon>
        <taxon>Spermatophyta</taxon>
        <taxon>Magnoliopsida</taxon>
        <taxon>eudicotyledons</taxon>
        <taxon>Gunneridae</taxon>
        <taxon>Pentapetalae</taxon>
        <taxon>rosids</taxon>
        <taxon>fabids</taxon>
        <taxon>Fabales</taxon>
        <taxon>Fabaceae</taxon>
        <taxon>Papilionoideae</taxon>
        <taxon>50 kb inversion clade</taxon>
        <taxon>NPAAA clade</taxon>
        <taxon>Hologalegina</taxon>
        <taxon>IRL clade</taxon>
        <taxon>Trifolieae</taxon>
        <taxon>Trifolium</taxon>
    </lineage>
</organism>
<proteinExistence type="predicted"/>
<feature type="compositionally biased region" description="Polar residues" evidence="1">
    <location>
        <begin position="37"/>
        <end position="54"/>
    </location>
</feature>
<protein>
    <submittedName>
        <fullName evidence="2">Uncharacterized protein</fullName>
    </submittedName>
</protein>
<dbReference type="Proteomes" id="UP000265520">
    <property type="component" value="Unassembled WGS sequence"/>
</dbReference>
<keyword evidence="3" id="KW-1185">Reference proteome</keyword>
<evidence type="ECO:0000313" key="2">
    <source>
        <dbReference type="EMBL" id="MCI71965.1"/>
    </source>
</evidence>
<feature type="compositionally biased region" description="Low complexity" evidence="1">
    <location>
        <begin position="1"/>
        <end position="15"/>
    </location>
</feature>
<evidence type="ECO:0000256" key="1">
    <source>
        <dbReference type="SAM" id="MobiDB-lite"/>
    </source>
</evidence>
<dbReference type="EMBL" id="LXQA010807662">
    <property type="protein sequence ID" value="MCI71965.1"/>
    <property type="molecule type" value="Genomic_DNA"/>
</dbReference>
<feature type="non-terminal residue" evidence="2">
    <location>
        <position position="80"/>
    </location>
</feature>